<dbReference type="InterPro" id="IPR007492">
    <property type="entry name" value="LytTR_DNA-bd_dom"/>
</dbReference>
<dbReference type="PROSITE" id="PS50110">
    <property type="entry name" value="RESPONSE_REGULATORY"/>
    <property type="match status" value="1"/>
</dbReference>
<comment type="caution">
    <text evidence="3">The sequence shown here is derived from an EMBL/GenBank/DDBJ whole genome shotgun (WGS) entry which is preliminary data.</text>
</comment>
<dbReference type="Gene3D" id="3.40.50.2300">
    <property type="match status" value="1"/>
</dbReference>
<name>X1HKB3_9ZZZZ</name>
<evidence type="ECO:0000313" key="3">
    <source>
        <dbReference type="EMBL" id="GAH70556.1"/>
    </source>
</evidence>
<dbReference type="InterPro" id="IPR011006">
    <property type="entry name" value="CheY-like_superfamily"/>
</dbReference>
<evidence type="ECO:0000259" key="2">
    <source>
        <dbReference type="PROSITE" id="PS50930"/>
    </source>
</evidence>
<feature type="non-terminal residue" evidence="3">
    <location>
        <position position="1"/>
    </location>
</feature>
<dbReference type="Pfam" id="PF00072">
    <property type="entry name" value="Response_reg"/>
    <property type="match status" value="1"/>
</dbReference>
<dbReference type="AlphaFoldDB" id="X1HKB3"/>
<feature type="domain" description="Response regulatory" evidence="1">
    <location>
        <begin position="1"/>
        <end position="100"/>
    </location>
</feature>
<protein>
    <recommendedName>
        <fullName evidence="4">Response regulatory domain-containing protein</fullName>
    </recommendedName>
</protein>
<dbReference type="PANTHER" id="PTHR37299:SF1">
    <property type="entry name" value="STAGE 0 SPORULATION PROTEIN A HOMOLOG"/>
    <property type="match status" value="1"/>
</dbReference>
<dbReference type="PANTHER" id="PTHR37299">
    <property type="entry name" value="TRANSCRIPTIONAL REGULATOR-RELATED"/>
    <property type="match status" value="1"/>
</dbReference>
<reference evidence="3" key="1">
    <citation type="journal article" date="2014" name="Front. Microbiol.">
        <title>High frequency of phylogenetically diverse reductive dehalogenase-homologous genes in deep subseafloor sedimentary metagenomes.</title>
        <authorList>
            <person name="Kawai M."/>
            <person name="Futagami T."/>
            <person name="Toyoda A."/>
            <person name="Takaki Y."/>
            <person name="Nishi S."/>
            <person name="Hori S."/>
            <person name="Arai W."/>
            <person name="Tsubouchi T."/>
            <person name="Morono Y."/>
            <person name="Uchiyama I."/>
            <person name="Ito T."/>
            <person name="Fujiyama A."/>
            <person name="Inagaki F."/>
            <person name="Takami H."/>
        </authorList>
    </citation>
    <scope>NUCLEOTIDE SEQUENCE</scope>
    <source>
        <strain evidence="3">Expedition CK06-06</strain>
    </source>
</reference>
<feature type="domain" description="HTH LytTR-type" evidence="2">
    <location>
        <begin position="129"/>
        <end position="236"/>
    </location>
</feature>
<accession>X1HKB3</accession>
<dbReference type="SMART" id="SM00850">
    <property type="entry name" value="LytTR"/>
    <property type="match status" value="1"/>
</dbReference>
<organism evidence="3">
    <name type="scientific">marine sediment metagenome</name>
    <dbReference type="NCBI Taxonomy" id="412755"/>
    <lineage>
        <taxon>unclassified sequences</taxon>
        <taxon>metagenomes</taxon>
        <taxon>ecological metagenomes</taxon>
    </lineage>
</organism>
<dbReference type="Gene3D" id="2.40.50.1020">
    <property type="entry name" value="LytTr DNA-binding domain"/>
    <property type="match status" value="1"/>
</dbReference>
<dbReference type="PROSITE" id="PS50930">
    <property type="entry name" value="HTH_LYTTR"/>
    <property type="match status" value="1"/>
</dbReference>
<sequence length="236" mass="27428">LVRLIGEVDPSMNIVAKLESVRESVEFLRKNKNISLIFSDIQLGDGLSFEIFEKTELTCPIIFTTAYNQYAIKAFKANGIDYLLKPVKSDDLEKAITKFKQFSRPAPITDITAIANLLLERKSEYKSRFMIKVGEKIKVIPIENIPAFYSMEKATFIFTSNQRNYVVDYSLDQLQTLLNPEQFFRINRKYIVSLDYIDEIFAWSNSRLKIKIPGLEEENIIVARDRTKEFKEWLGE</sequence>
<dbReference type="InterPro" id="IPR046947">
    <property type="entry name" value="LytR-like"/>
</dbReference>
<dbReference type="Pfam" id="PF04397">
    <property type="entry name" value="LytTR"/>
    <property type="match status" value="1"/>
</dbReference>
<evidence type="ECO:0000259" key="1">
    <source>
        <dbReference type="PROSITE" id="PS50110"/>
    </source>
</evidence>
<dbReference type="GO" id="GO:0003677">
    <property type="term" value="F:DNA binding"/>
    <property type="evidence" value="ECO:0007669"/>
    <property type="project" value="InterPro"/>
</dbReference>
<dbReference type="EMBL" id="BARU01031077">
    <property type="protein sequence ID" value="GAH70556.1"/>
    <property type="molecule type" value="Genomic_DNA"/>
</dbReference>
<dbReference type="InterPro" id="IPR001789">
    <property type="entry name" value="Sig_transdc_resp-reg_receiver"/>
</dbReference>
<dbReference type="GO" id="GO:0000156">
    <property type="term" value="F:phosphorelay response regulator activity"/>
    <property type="evidence" value="ECO:0007669"/>
    <property type="project" value="InterPro"/>
</dbReference>
<dbReference type="SUPFAM" id="SSF52172">
    <property type="entry name" value="CheY-like"/>
    <property type="match status" value="1"/>
</dbReference>
<gene>
    <name evidence="3" type="ORF">S03H2_49203</name>
</gene>
<evidence type="ECO:0008006" key="4">
    <source>
        <dbReference type="Google" id="ProtNLM"/>
    </source>
</evidence>
<proteinExistence type="predicted"/>